<dbReference type="Proteomes" id="UP001058860">
    <property type="component" value="Chromosome"/>
</dbReference>
<name>A0ABY5PIT2_9ACTN</name>
<dbReference type="PANTHER" id="PTHR33371">
    <property type="entry name" value="INTERMEMBRANE PHOSPHOLIPID TRANSPORT SYSTEM BINDING PROTEIN MLAD-RELATED"/>
    <property type="match status" value="1"/>
</dbReference>
<dbReference type="PANTHER" id="PTHR33371:SF4">
    <property type="entry name" value="INTERMEMBRANE PHOSPHOLIPID TRANSPORT SYSTEM BINDING PROTEIN MLAD"/>
    <property type="match status" value="1"/>
</dbReference>
<reference evidence="3" key="1">
    <citation type="submission" date="2021-11" db="EMBL/GenBank/DDBJ databases">
        <title>Cultivation dependent microbiological survey of springs from the worlds oldest radium mine currently devoted to the extraction of radon-saturated water.</title>
        <authorList>
            <person name="Kapinusova G."/>
            <person name="Smrhova T."/>
            <person name="Strejcek M."/>
            <person name="Suman J."/>
            <person name="Jani K."/>
            <person name="Pajer P."/>
            <person name="Uhlik O."/>
        </authorList>
    </citation>
    <scope>NUCLEOTIDE SEQUENCE [LARGE SCALE GENOMIC DNA]</scope>
    <source>
        <strain evidence="3">J379</strain>
    </source>
</reference>
<feature type="domain" description="Mce/MlaD" evidence="1">
    <location>
        <begin position="32"/>
        <end position="96"/>
    </location>
</feature>
<gene>
    <name evidence="2" type="ORF">LRS13_03250</name>
</gene>
<evidence type="ECO:0000313" key="2">
    <source>
        <dbReference type="EMBL" id="UUY04566.1"/>
    </source>
</evidence>
<dbReference type="InterPro" id="IPR003399">
    <property type="entry name" value="Mce/MlaD"/>
</dbReference>
<protein>
    <submittedName>
        <fullName evidence="2">MlaD family protein</fullName>
    </submittedName>
</protein>
<dbReference type="Pfam" id="PF02470">
    <property type="entry name" value="MlaD"/>
    <property type="match status" value="1"/>
</dbReference>
<proteinExistence type="predicted"/>
<dbReference type="RefSeq" id="WP_353865047.1">
    <property type="nucleotide sequence ID" value="NZ_CP088295.1"/>
</dbReference>
<organism evidence="2 3">
    <name type="scientific">Svornostia abyssi</name>
    <dbReference type="NCBI Taxonomy" id="2898438"/>
    <lineage>
        <taxon>Bacteria</taxon>
        <taxon>Bacillati</taxon>
        <taxon>Actinomycetota</taxon>
        <taxon>Thermoleophilia</taxon>
        <taxon>Solirubrobacterales</taxon>
        <taxon>Baekduiaceae</taxon>
        <taxon>Svornostia</taxon>
    </lineage>
</organism>
<evidence type="ECO:0000259" key="1">
    <source>
        <dbReference type="Pfam" id="PF02470"/>
    </source>
</evidence>
<keyword evidence="3" id="KW-1185">Reference proteome</keyword>
<accession>A0ABY5PIT2</accession>
<dbReference type="InterPro" id="IPR052336">
    <property type="entry name" value="MlaD_Phospholipid_Transporter"/>
</dbReference>
<sequence length="436" mass="46095">MRWIAPALMAVGLLVAGTVVLRSGSDESGRWVVAQFESVNGLIEGAPVRSGGLEVGHVEAVRLNEEEVPEVTLRLDGGYVVHDGATADLGMLSQAGQLNRYVELSSGGGRPLGNGATIGLEQTDQPVELDDALGTLTPEVRADVRRIVAGVDRGLAGRGGDISATLQHSDRALRETSDLMADLAADGPALRRLVRASQTLVTELAQDPDDLQGTANELAGTLAVTAARQEELAATVDGLAPGLRGVRRSLDEFGAAIPDLRRLSRNAQPAAREIKLTAPTLVRLLQVAPAGLGSVEQLAREAPPRLTATRPLLRDLKPLLVRLPGVLRDFGPVLDAFRARAPDAFGFITLLNDAAANFDVNGHGVRLATIFGSPPAGEASPADNREGKLPVPFDRLPGAGANDPWTDYRTSFIGDRPWDWRAAAKRQANERKGGTP</sequence>
<dbReference type="EMBL" id="CP088295">
    <property type="protein sequence ID" value="UUY04566.1"/>
    <property type="molecule type" value="Genomic_DNA"/>
</dbReference>
<evidence type="ECO:0000313" key="3">
    <source>
        <dbReference type="Proteomes" id="UP001058860"/>
    </source>
</evidence>